<dbReference type="Pfam" id="PF00240">
    <property type="entry name" value="ubiquitin"/>
    <property type="match status" value="1"/>
</dbReference>
<dbReference type="InterPro" id="IPR039773">
    <property type="entry name" value="BAG_chaperone_regulator"/>
</dbReference>
<evidence type="ECO:0000259" key="4">
    <source>
        <dbReference type="PROSITE" id="PS51035"/>
    </source>
</evidence>
<dbReference type="PANTHER" id="PTHR12329">
    <property type="entry name" value="BCL2-ASSOCIATED ATHANOGENE"/>
    <property type="match status" value="1"/>
</dbReference>
<dbReference type="SUPFAM" id="SSF63491">
    <property type="entry name" value="BAG domain"/>
    <property type="match status" value="1"/>
</dbReference>
<accession>A0A0C9S9N8</accession>
<dbReference type="PANTHER" id="PTHR12329:SF16">
    <property type="entry name" value="BAG FAMILY MOLECULAR CHAPERONE REGULATOR 1"/>
    <property type="match status" value="1"/>
</dbReference>
<dbReference type="GO" id="GO:0000774">
    <property type="term" value="F:adenyl-nucleotide exchange factor activity"/>
    <property type="evidence" value="ECO:0007669"/>
    <property type="project" value="TreeGrafter"/>
</dbReference>
<dbReference type="Gene3D" id="3.10.20.90">
    <property type="entry name" value="Phosphatidylinositol 3-kinase Catalytic Subunit, Chain A, domain 1"/>
    <property type="match status" value="1"/>
</dbReference>
<dbReference type="GO" id="GO:0051087">
    <property type="term" value="F:protein-folding chaperone binding"/>
    <property type="evidence" value="ECO:0007669"/>
    <property type="project" value="InterPro"/>
</dbReference>
<evidence type="ECO:0000256" key="1">
    <source>
        <dbReference type="ARBA" id="ARBA00023186"/>
    </source>
</evidence>
<dbReference type="SMART" id="SM00264">
    <property type="entry name" value="BAG"/>
    <property type="match status" value="1"/>
</dbReference>
<dbReference type="InterPro" id="IPR036533">
    <property type="entry name" value="BAG_dom_sf"/>
</dbReference>
<evidence type="ECO:0000259" key="3">
    <source>
        <dbReference type="PROSITE" id="PS50053"/>
    </source>
</evidence>
<dbReference type="EMBL" id="GCHU01007293">
    <property type="protein sequence ID" value="JAG88543.1"/>
    <property type="molecule type" value="Transcribed_RNA"/>
</dbReference>
<organism evidence="5">
    <name type="scientific">Wollemia nobilis</name>
    <dbReference type="NCBI Taxonomy" id="56998"/>
    <lineage>
        <taxon>Eukaryota</taxon>
        <taxon>Viridiplantae</taxon>
        <taxon>Streptophyta</taxon>
        <taxon>Embryophyta</taxon>
        <taxon>Tracheophyta</taxon>
        <taxon>Spermatophyta</taxon>
        <taxon>Pinopsida</taxon>
        <taxon>Pinidae</taxon>
        <taxon>Conifers II</taxon>
        <taxon>Araucariales</taxon>
        <taxon>Araucariaceae</taxon>
        <taxon>Wollemia</taxon>
    </lineage>
</organism>
<sequence length="273" mass="30290">MMRRSGSKGSFAVGGGIGSSAKARSDGAADAIDWEMRPGGMLVQKRDPNADPKLKPPPNVKLRVTYGSIRLEVSINLQTTFGELKKQLAVETGLQPNEQRLIFRGKERDSNDFLDISGVKDKSKIVLIEDPSSREKKYIEMKRNAKIEMACKAISEICGEVDKLAEQVSTLEGLVNNGKKVTETDIMALTEFLMRQLVKLDGIMADGDAKVQRRLQVRRVQKCIETLDALKVRNAMPKSLLDHPVMTTKWETFEPAPPPNSTSSATANWELFD</sequence>
<proteinExistence type="predicted"/>
<keyword evidence="1" id="KW-0143">Chaperone</keyword>
<dbReference type="PROSITE" id="PS51035">
    <property type="entry name" value="BAG"/>
    <property type="match status" value="1"/>
</dbReference>
<evidence type="ECO:0000256" key="2">
    <source>
        <dbReference type="SAM" id="MobiDB-lite"/>
    </source>
</evidence>
<dbReference type="InterPro" id="IPR000626">
    <property type="entry name" value="Ubiquitin-like_dom"/>
</dbReference>
<dbReference type="InterPro" id="IPR029071">
    <property type="entry name" value="Ubiquitin-like_domsf"/>
</dbReference>
<feature type="compositionally biased region" description="Low complexity" evidence="2">
    <location>
        <begin position="261"/>
        <end position="273"/>
    </location>
</feature>
<feature type="region of interest" description="Disordered" evidence="2">
    <location>
        <begin position="1"/>
        <end position="30"/>
    </location>
</feature>
<evidence type="ECO:0000313" key="5">
    <source>
        <dbReference type="EMBL" id="JAG88543.1"/>
    </source>
</evidence>
<protein>
    <submittedName>
        <fullName evidence="5">TSA: Wollemia nobilis Ref_Wollemi_Transcript_7339_1714 transcribed RNA sequence</fullName>
    </submittedName>
</protein>
<dbReference type="Gene3D" id="1.20.58.120">
    <property type="entry name" value="BAG domain"/>
    <property type="match status" value="1"/>
</dbReference>
<dbReference type="Pfam" id="PF02179">
    <property type="entry name" value="BAG"/>
    <property type="match status" value="1"/>
</dbReference>
<feature type="domain" description="Ubiquitin-like" evidence="3">
    <location>
        <begin position="58"/>
        <end position="128"/>
    </location>
</feature>
<feature type="domain" description="BAG" evidence="4">
    <location>
        <begin position="150"/>
        <end position="231"/>
    </location>
</feature>
<name>A0A0C9S9N8_9CONI</name>
<dbReference type="InterPro" id="IPR003103">
    <property type="entry name" value="BAG_domain"/>
</dbReference>
<dbReference type="GO" id="GO:0050821">
    <property type="term" value="P:protein stabilization"/>
    <property type="evidence" value="ECO:0007669"/>
    <property type="project" value="TreeGrafter"/>
</dbReference>
<dbReference type="AlphaFoldDB" id="A0A0C9S9N8"/>
<dbReference type="PROSITE" id="PS50053">
    <property type="entry name" value="UBIQUITIN_2"/>
    <property type="match status" value="1"/>
</dbReference>
<reference evidence="5" key="1">
    <citation type="submission" date="2015-02" db="EMBL/GenBank/DDBJ databases">
        <title>A transcriptome of Wollemia nobilis - a relic of Gondwana.</title>
        <authorList>
            <person name="Chia J.Y."/>
            <person name="Leong Y.S."/>
            <person name="Abdul Karim S."/>
            <person name="Wan Azmi N."/>
            <person name="Hercus R."/>
            <person name="Croft L."/>
        </authorList>
    </citation>
    <scope>NUCLEOTIDE SEQUENCE</scope>
    <source>
        <strain evidence="5">MaeBrown</strain>
        <tissue evidence="5">Leaf</tissue>
    </source>
</reference>
<feature type="region of interest" description="Disordered" evidence="2">
    <location>
        <begin position="252"/>
        <end position="273"/>
    </location>
</feature>
<dbReference type="GO" id="GO:0005737">
    <property type="term" value="C:cytoplasm"/>
    <property type="evidence" value="ECO:0007669"/>
    <property type="project" value="TreeGrafter"/>
</dbReference>
<dbReference type="SUPFAM" id="SSF54236">
    <property type="entry name" value="Ubiquitin-like"/>
    <property type="match status" value="1"/>
</dbReference>